<evidence type="ECO:0000313" key="9">
    <source>
        <dbReference type="Proteomes" id="UP000822142"/>
    </source>
</evidence>
<dbReference type="EMBL" id="JAAITA010000006">
    <property type="protein sequence ID" value="NSJ85922.1"/>
    <property type="molecule type" value="Genomic_DNA"/>
</dbReference>
<feature type="transmembrane region" description="Helical" evidence="6">
    <location>
        <begin position="235"/>
        <end position="259"/>
    </location>
</feature>
<feature type="domain" description="ABC-2 type transporter transmembrane" evidence="7">
    <location>
        <begin position="19"/>
        <end position="391"/>
    </location>
</feature>
<evidence type="ECO:0000256" key="2">
    <source>
        <dbReference type="ARBA" id="ARBA00022692"/>
    </source>
</evidence>
<evidence type="ECO:0000256" key="4">
    <source>
        <dbReference type="ARBA" id="ARBA00023136"/>
    </source>
</evidence>
<evidence type="ECO:0000256" key="6">
    <source>
        <dbReference type="SAM" id="Phobius"/>
    </source>
</evidence>
<feature type="transmembrane region" description="Helical" evidence="6">
    <location>
        <begin position="319"/>
        <end position="352"/>
    </location>
</feature>
<protein>
    <submittedName>
        <fullName evidence="8">ABC transporter permease</fullName>
    </submittedName>
</protein>
<feature type="transmembrane region" description="Helical" evidence="6">
    <location>
        <begin position="271"/>
        <end position="298"/>
    </location>
</feature>
<feature type="coiled-coil region" evidence="5">
    <location>
        <begin position="85"/>
        <end position="115"/>
    </location>
</feature>
<reference evidence="8 9" key="1">
    <citation type="journal article" date="2020" name="Cell Host Microbe">
        <title>Functional and Genomic Variation between Human-Derived Isolates of Lachnospiraceae Reveals Inter- and Intra-Species Diversity.</title>
        <authorList>
            <person name="Sorbara M.T."/>
            <person name="Littmann E.R."/>
            <person name="Fontana E."/>
            <person name="Moody T.U."/>
            <person name="Kohout C.E."/>
            <person name="Gjonbalaj M."/>
            <person name="Eaton V."/>
            <person name="Seok R."/>
            <person name="Leiner I.M."/>
            <person name="Pamer E.G."/>
        </authorList>
    </citation>
    <scope>NUCLEOTIDE SEQUENCE [LARGE SCALE GENOMIC DNA]</scope>
    <source>
        <strain evidence="8 9">MSK.15.26</strain>
    </source>
</reference>
<dbReference type="RefSeq" id="WP_173748949.1">
    <property type="nucleotide sequence ID" value="NZ_JAAITA010000006.1"/>
</dbReference>
<dbReference type="Pfam" id="PF12698">
    <property type="entry name" value="ABC2_membrane_3"/>
    <property type="match status" value="1"/>
</dbReference>
<keyword evidence="2 6" id="KW-0812">Transmembrane</keyword>
<dbReference type="PANTHER" id="PTHR43471">
    <property type="entry name" value="ABC TRANSPORTER PERMEASE"/>
    <property type="match status" value="1"/>
</dbReference>
<dbReference type="PANTHER" id="PTHR43471:SF3">
    <property type="entry name" value="ABC TRANSPORTER PERMEASE PROTEIN NATB"/>
    <property type="match status" value="1"/>
</dbReference>
<feature type="transmembrane region" description="Helical" evidence="6">
    <location>
        <begin position="20"/>
        <end position="42"/>
    </location>
</feature>
<keyword evidence="3 6" id="KW-1133">Transmembrane helix</keyword>
<accession>A0ABX2I625</accession>
<proteinExistence type="predicted"/>
<comment type="caution">
    <text evidence="8">The sequence shown here is derived from an EMBL/GenBank/DDBJ whole genome shotgun (WGS) entry which is preliminary data.</text>
</comment>
<keyword evidence="4 6" id="KW-0472">Membrane</keyword>
<evidence type="ECO:0000256" key="1">
    <source>
        <dbReference type="ARBA" id="ARBA00004141"/>
    </source>
</evidence>
<keyword evidence="5" id="KW-0175">Coiled coil</keyword>
<comment type="subcellular location">
    <subcellularLocation>
        <location evidence="1">Membrane</location>
        <topology evidence="1">Multi-pass membrane protein</topology>
    </subcellularLocation>
</comment>
<name>A0ABX2I625_BLAHA</name>
<dbReference type="Proteomes" id="UP000822142">
    <property type="component" value="Unassembled WGS sequence"/>
</dbReference>
<dbReference type="InterPro" id="IPR013525">
    <property type="entry name" value="ABC2_TM"/>
</dbReference>
<evidence type="ECO:0000313" key="8">
    <source>
        <dbReference type="EMBL" id="NSJ85922.1"/>
    </source>
</evidence>
<organism evidence="8 9">
    <name type="scientific">Blautia hansenii</name>
    <name type="common">Ruminococcus hansenii</name>
    <dbReference type="NCBI Taxonomy" id="1322"/>
    <lineage>
        <taxon>Bacteria</taxon>
        <taxon>Bacillati</taxon>
        <taxon>Bacillota</taxon>
        <taxon>Clostridia</taxon>
        <taxon>Lachnospirales</taxon>
        <taxon>Lachnospiraceae</taxon>
        <taxon>Blautia</taxon>
    </lineage>
</organism>
<sequence>MKQMLIVFVYTLKEGIRKKAFWISTIIIMAAVLLLCAVPRVFTAFTGEKSTEKADHEKKGTCYLLDEVGIFQQNLEMFQELYPELDFQIAENENLETLKQEIKEKEDDSLIYIEKTDGQPVVHVVNANFMKGISAKNTAAVCDQIMQSQSLRELGVGEQQIKVIQTPLSYTEEYAGEMDITGYILGVFMTIVMFFAVYYYGNGVAMSVAAEKTSRVMETLIVSAKPSRILAGKCLGMGVVGLLQLGGLLVFGGLCYKYLLPNDVQLGGIQLSGISVSAGTVILLLVYFILGYALYAVLNSVCGAAVSRIEDLNAALLPVSIVAILGFYLGYFTSIAGGGSSTLTALALYLPISSPFAVPFKLLTGEIEPVQIGVSLAVLAVTIVVAAVIASKIYSISVMHYGKPLKLKDMKKMK</sequence>
<feature type="transmembrane region" description="Helical" evidence="6">
    <location>
        <begin position="180"/>
        <end position="200"/>
    </location>
</feature>
<feature type="transmembrane region" description="Helical" evidence="6">
    <location>
        <begin position="372"/>
        <end position="394"/>
    </location>
</feature>
<keyword evidence="9" id="KW-1185">Reference proteome</keyword>
<evidence type="ECO:0000256" key="3">
    <source>
        <dbReference type="ARBA" id="ARBA00022989"/>
    </source>
</evidence>
<gene>
    <name evidence="8" type="ORF">G5A70_06995</name>
</gene>
<evidence type="ECO:0000256" key="5">
    <source>
        <dbReference type="SAM" id="Coils"/>
    </source>
</evidence>
<evidence type="ECO:0000259" key="7">
    <source>
        <dbReference type="Pfam" id="PF12698"/>
    </source>
</evidence>